<protein>
    <submittedName>
        <fullName evidence="2">Uncharacterized protein</fullName>
    </submittedName>
</protein>
<gene>
    <name evidence="2" type="ORF">MANY_48020</name>
</gene>
<organism evidence="2 3">
    <name type="scientific">Mycolicibacterium anyangense</name>
    <dbReference type="NCBI Taxonomy" id="1431246"/>
    <lineage>
        <taxon>Bacteria</taxon>
        <taxon>Bacillati</taxon>
        <taxon>Actinomycetota</taxon>
        <taxon>Actinomycetes</taxon>
        <taxon>Mycobacteriales</taxon>
        <taxon>Mycobacteriaceae</taxon>
        <taxon>Mycolicibacterium</taxon>
    </lineage>
</organism>
<dbReference type="KEGG" id="many:MANY_48020"/>
<evidence type="ECO:0000313" key="2">
    <source>
        <dbReference type="EMBL" id="BBZ79465.1"/>
    </source>
</evidence>
<dbReference type="AlphaFoldDB" id="A0A6N4WF64"/>
<sequence>MLCERAAMPNQYLLRGTELRYTLTRLLQLMGQSSVTELVAALDKWNFSVPGRPAKTVSDALRWEMQHDRVLRRGRGRYSATGMPRSTEHRIITRVAALRSAAESRRGGHDSPTPALPGG</sequence>
<proteinExistence type="predicted"/>
<name>A0A6N4WF64_9MYCO</name>
<evidence type="ECO:0000313" key="3">
    <source>
        <dbReference type="Proteomes" id="UP000467249"/>
    </source>
</evidence>
<feature type="region of interest" description="Disordered" evidence="1">
    <location>
        <begin position="99"/>
        <end position="119"/>
    </location>
</feature>
<keyword evidence="3" id="KW-1185">Reference proteome</keyword>
<reference evidence="2 3" key="1">
    <citation type="journal article" date="2019" name="Emerg. Microbes Infect.">
        <title>Comprehensive subspecies identification of 175 nontuberculous mycobacteria species based on 7547 genomic profiles.</title>
        <authorList>
            <person name="Matsumoto Y."/>
            <person name="Kinjo T."/>
            <person name="Motooka D."/>
            <person name="Nabeya D."/>
            <person name="Jung N."/>
            <person name="Uechi K."/>
            <person name="Horii T."/>
            <person name="Iida T."/>
            <person name="Fujita J."/>
            <person name="Nakamura S."/>
        </authorList>
    </citation>
    <scope>NUCLEOTIDE SEQUENCE [LARGE SCALE GENOMIC DNA]</scope>
    <source>
        <strain evidence="2 3">JCM 30275</strain>
    </source>
</reference>
<dbReference type="EMBL" id="AP022620">
    <property type="protein sequence ID" value="BBZ79465.1"/>
    <property type="molecule type" value="Genomic_DNA"/>
</dbReference>
<evidence type="ECO:0000256" key="1">
    <source>
        <dbReference type="SAM" id="MobiDB-lite"/>
    </source>
</evidence>
<dbReference type="Proteomes" id="UP000467249">
    <property type="component" value="Chromosome"/>
</dbReference>
<accession>A0A6N4WF64</accession>